<evidence type="ECO:0000313" key="3">
    <source>
        <dbReference type="Proteomes" id="UP001490365"/>
    </source>
</evidence>
<protein>
    <recommendedName>
        <fullName evidence="4">HTH luxR-type domain-containing protein</fullName>
    </recommendedName>
</protein>
<evidence type="ECO:0000313" key="2">
    <source>
        <dbReference type="EMBL" id="MER6271385.1"/>
    </source>
</evidence>
<dbReference type="Gene3D" id="1.10.10.10">
    <property type="entry name" value="Winged helix-like DNA-binding domain superfamily/Winged helix DNA-binding domain"/>
    <property type="match status" value="1"/>
</dbReference>
<comment type="caution">
    <text evidence="2">The sequence shown here is derived from an EMBL/GenBank/DDBJ whole genome shotgun (WGS) entry which is preliminary data.</text>
</comment>
<evidence type="ECO:0008006" key="4">
    <source>
        <dbReference type="Google" id="ProtNLM"/>
    </source>
</evidence>
<feature type="region of interest" description="Disordered" evidence="1">
    <location>
        <begin position="171"/>
        <end position="195"/>
    </location>
</feature>
<keyword evidence="3" id="KW-1185">Reference proteome</keyword>
<dbReference type="InterPro" id="IPR036388">
    <property type="entry name" value="WH-like_DNA-bd_sf"/>
</dbReference>
<name>A0ABV1TN30_9ACTN</name>
<evidence type="ECO:0000256" key="1">
    <source>
        <dbReference type="SAM" id="MobiDB-lite"/>
    </source>
</evidence>
<gene>
    <name evidence="2" type="ORF">ABT211_29440</name>
</gene>
<dbReference type="RefSeq" id="WP_351959767.1">
    <property type="nucleotide sequence ID" value="NZ_JBEOZM010000016.1"/>
</dbReference>
<feature type="compositionally biased region" description="Gly residues" evidence="1">
    <location>
        <begin position="185"/>
        <end position="195"/>
    </location>
</feature>
<sequence length="195" mass="20410">MHRRCRPRAGEDVARPLEQVARDMVRRGDAGGAVAARLRAAELSPRGYERSRRIAEAAYLAADLTGDLRDVPRLLEEARRADGGRAGPLVAAAAAPHTLLSGKGDLGTAHRLLVGADGMQHRPYDAADTATLEALGGRLFLSPRTVSAHLHQPFPKLGVASRAALRDALGDAEEARATLSTRAGTKGGGSSASQA</sequence>
<reference evidence="2 3" key="1">
    <citation type="submission" date="2024-06" db="EMBL/GenBank/DDBJ databases">
        <title>The Natural Products Discovery Center: Release of the First 8490 Sequenced Strains for Exploring Actinobacteria Biosynthetic Diversity.</title>
        <authorList>
            <person name="Kalkreuter E."/>
            <person name="Kautsar S.A."/>
            <person name="Yang D."/>
            <person name="Bader C.D."/>
            <person name="Teijaro C.N."/>
            <person name="Fluegel L."/>
            <person name="Davis C.M."/>
            <person name="Simpson J.R."/>
            <person name="Lauterbach L."/>
            <person name="Steele A.D."/>
            <person name="Gui C."/>
            <person name="Meng S."/>
            <person name="Li G."/>
            <person name="Viehrig K."/>
            <person name="Ye F."/>
            <person name="Su P."/>
            <person name="Kiefer A.F."/>
            <person name="Nichols A."/>
            <person name="Cepeda A.J."/>
            <person name="Yan W."/>
            <person name="Fan B."/>
            <person name="Jiang Y."/>
            <person name="Adhikari A."/>
            <person name="Zheng C.-J."/>
            <person name="Schuster L."/>
            <person name="Cowan T.M."/>
            <person name="Smanski M.J."/>
            <person name="Chevrette M.G."/>
            <person name="De Carvalho L.P.S."/>
            <person name="Shen B."/>
        </authorList>
    </citation>
    <scope>NUCLEOTIDE SEQUENCE [LARGE SCALE GENOMIC DNA]</scope>
    <source>
        <strain evidence="2 3">NPDC001694</strain>
    </source>
</reference>
<dbReference type="SUPFAM" id="SSF46894">
    <property type="entry name" value="C-terminal effector domain of the bipartite response regulators"/>
    <property type="match status" value="1"/>
</dbReference>
<dbReference type="InterPro" id="IPR016032">
    <property type="entry name" value="Sig_transdc_resp-reg_C-effctor"/>
</dbReference>
<accession>A0ABV1TN30</accession>
<dbReference type="Proteomes" id="UP001490365">
    <property type="component" value="Unassembled WGS sequence"/>
</dbReference>
<organism evidence="2 3">
    <name type="scientific">Streptomyces sp. 900105755</name>
    <dbReference type="NCBI Taxonomy" id="3154389"/>
    <lineage>
        <taxon>Bacteria</taxon>
        <taxon>Bacillati</taxon>
        <taxon>Actinomycetota</taxon>
        <taxon>Actinomycetes</taxon>
        <taxon>Kitasatosporales</taxon>
        <taxon>Streptomycetaceae</taxon>
        <taxon>Streptomyces</taxon>
    </lineage>
</organism>
<dbReference type="EMBL" id="JBEOZM010000016">
    <property type="protein sequence ID" value="MER6271385.1"/>
    <property type="molecule type" value="Genomic_DNA"/>
</dbReference>
<proteinExistence type="predicted"/>